<dbReference type="RefSeq" id="WP_263736272.1">
    <property type="nucleotide sequence ID" value="NZ_JAOWKY010000007.1"/>
</dbReference>
<comment type="caution">
    <text evidence="2">The sequence shown here is derived from an EMBL/GenBank/DDBJ whole genome shotgun (WGS) entry which is preliminary data.</text>
</comment>
<sequence>MTDSTKRAPRKIFPGKWATLTAGGAALGMAVAGVTHAGTATGDVTGNPTAPIEKLWLAQTEGGEGGEGGMASAASPEMAYLGNLSLLEGHMKGAVMLYARGLSDEAVGLAGHPEAEIMDTIREDMAARSAQDFTPKLEAVGSAMAEGAPLEDVQAAMNTLSEAIGAARGMSEADAELRMDEIVDLVRAAADEYESSIENGAVTDQIAFYEARGFIEVARDRAAGLTADPEVSGISEQVIDALAAMDGAFDPMSAGSSPQDAVSIIRGAAAKIELLGYKLR</sequence>
<evidence type="ECO:0000313" key="3">
    <source>
        <dbReference type="Proteomes" id="UP001652542"/>
    </source>
</evidence>
<evidence type="ECO:0008006" key="4">
    <source>
        <dbReference type="Google" id="ProtNLM"/>
    </source>
</evidence>
<evidence type="ECO:0000256" key="1">
    <source>
        <dbReference type="SAM" id="SignalP"/>
    </source>
</evidence>
<dbReference type="Proteomes" id="UP001652542">
    <property type="component" value="Unassembled WGS sequence"/>
</dbReference>
<organism evidence="2 3">
    <name type="scientific">Albidovulum marisflavi</name>
    <dbReference type="NCBI Taxonomy" id="2984159"/>
    <lineage>
        <taxon>Bacteria</taxon>
        <taxon>Pseudomonadati</taxon>
        <taxon>Pseudomonadota</taxon>
        <taxon>Alphaproteobacteria</taxon>
        <taxon>Rhodobacterales</taxon>
        <taxon>Paracoccaceae</taxon>
        <taxon>Albidovulum</taxon>
    </lineage>
</organism>
<feature type="signal peptide" evidence="1">
    <location>
        <begin position="1"/>
        <end position="37"/>
    </location>
</feature>
<feature type="chain" id="PRO_5045721146" description="DUF305 domain-containing protein" evidence="1">
    <location>
        <begin position="38"/>
        <end position="280"/>
    </location>
</feature>
<protein>
    <recommendedName>
        <fullName evidence="4">DUF305 domain-containing protein</fullName>
    </recommendedName>
</protein>
<reference evidence="2 3" key="1">
    <citation type="submission" date="2022-10" db="EMBL/GenBank/DDBJ databases">
        <title>Defluviimonas sp. nov., isolated from ocean surface water.</title>
        <authorList>
            <person name="He W."/>
            <person name="Wang L."/>
            <person name="Zhang D.-F."/>
        </authorList>
    </citation>
    <scope>NUCLEOTIDE SEQUENCE [LARGE SCALE GENOMIC DNA]</scope>
    <source>
        <strain evidence="2 3">WL0002</strain>
    </source>
</reference>
<keyword evidence="3" id="KW-1185">Reference proteome</keyword>
<name>A0ABT2ZHI1_9RHOB</name>
<accession>A0ABT2ZHI1</accession>
<keyword evidence="1" id="KW-0732">Signal</keyword>
<evidence type="ECO:0000313" key="2">
    <source>
        <dbReference type="EMBL" id="MCV2870593.1"/>
    </source>
</evidence>
<proteinExistence type="predicted"/>
<dbReference type="EMBL" id="JAOWKY010000007">
    <property type="protein sequence ID" value="MCV2870593.1"/>
    <property type="molecule type" value="Genomic_DNA"/>
</dbReference>
<gene>
    <name evidence="2" type="ORF">OEW28_18430</name>
</gene>